<dbReference type="EMBL" id="JAUSVS010000007">
    <property type="protein sequence ID" value="MDQ0465513.1"/>
    <property type="molecule type" value="Genomic_DNA"/>
</dbReference>
<dbReference type="InterPro" id="IPR006311">
    <property type="entry name" value="TAT_signal"/>
</dbReference>
<evidence type="ECO:0000256" key="1">
    <source>
        <dbReference type="ARBA" id="ARBA00022723"/>
    </source>
</evidence>
<feature type="signal peptide" evidence="3">
    <location>
        <begin position="1"/>
        <end position="29"/>
    </location>
</feature>
<reference evidence="5 6" key="1">
    <citation type="submission" date="2023-07" db="EMBL/GenBank/DDBJ databases">
        <title>Genomic Encyclopedia of Type Strains, Phase IV (KMG-IV): sequencing the most valuable type-strain genomes for metagenomic binning, comparative biology and taxonomic classification.</title>
        <authorList>
            <person name="Goeker M."/>
        </authorList>
    </citation>
    <scope>NUCLEOTIDE SEQUENCE [LARGE SCALE GENOMIC DNA]</scope>
    <source>
        <strain evidence="5 6">DSM 18695</strain>
    </source>
</reference>
<dbReference type="RefSeq" id="WP_307350906.1">
    <property type="nucleotide sequence ID" value="NZ_JAUSVS010000007.1"/>
</dbReference>
<dbReference type="PROSITE" id="PS51318">
    <property type="entry name" value="TAT"/>
    <property type="match status" value="1"/>
</dbReference>
<proteinExistence type="predicted"/>
<dbReference type="SUPFAM" id="SSF48056">
    <property type="entry name" value="Di-copper centre-containing domain"/>
    <property type="match status" value="1"/>
</dbReference>
<organism evidence="5 6">
    <name type="scientific">Caulobacter ginsengisoli</name>
    <dbReference type="NCBI Taxonomy" id="400775"/>
    <lineage>
        <taxon>Bacteria</taxon>
        <taxon>Pseudomonadati</taxon>
        <taxon>Pseudomonadota</taxon>
        <taxon>Alphaproteobacteria</taxon>
        <taxon>Caulobacterales</taxon>
        <taxon>Caulobacteraceae</taxon>
        <taxon>Caulobacter</taxon>
    </lineage>
</organism>
<comment type="caution">
    <text evidence="5">The sequence shown here is derived from an EMBL/GenBank/DDBJ whole genome shotgun (WGS) entry which is preliminary data.</text>
</comment>
<evidence type="ECO:0000259" key="4">
    <source>
        <dbReference type="PROSITE" id="PS00498"/>
    </source>
</evidence>
<feature type="chain" id="PRO_5046549641" description="Tyrosinase copper-binding domain-containing protein" evidence="3">
    <location>
        <begin position="30"/>
        <end position="437"/>
    </location>
</feature>
<dbReference type="PROSITE" id="PS00498">
    <property type="entry name" value="TYROSINASE_2"/>
    <property type="match status" value="1"/>
</dbReference>
<dbReference type="PANTHER" id="PTHR11474:SF76">
    <property type="entry name" value="SHKT DOMAIN-CONTAINING PROTEIN"/>
    <property type="match status" value="1"/>
</dbReference>
<keyword evidence="3" id="KW-0732">Signal</keyword>
<feature type="domain" description="Tyrosinase copper-binding" evidence="4">
    <location>
        <begin position="223"/>
        <end position="234"/>
    </location>
</feature>
<dbReference type="InterPro" id="IPR002227">
    <property type="entry name" value="Tyrosinase_Cu-bd"/>
</dbReference>
<keyword evidence="1" id="KW-0479">Metal-binding</keyword>
<evidence type="ECO:0000313" key="5">
    <source>
        <dbReference type="EMBL" id="MDQ0465513.1"/>
    </source>
</evidence>
<evidence type="ECO:0000256" key="3">
    <source>
        <dbReference type="SAM" id="SignalP"/>
    </source>
</evidence>
<dbReference type="Gene3D" id="1.10.1280.10">
    <property type="entry name" value="Di-copper center containing domain from catechol oxidase"/>
    <property type="match status" value="1"/>
</dbReference>
<dbReference type="PRINTS" id="PR00092">
    <property type="entry name" value="TYROSINASE"/>
</dbReference>
<dbReference type="Pfam" id="PF00264">
    <property type="entry name" value="Tyrosinase"/>
    <property type="match status" value="2"/>
</dbReference>
<evidence type="ECO:0000313" key="6">
    <source>
        <dbReference type="Proteomes" id="UP001228905"/>
    </source>
</evidence>
<dbReference type="Proteomes" id="UP001228905">
    <property type="component" value="Unassembled WGS sequence"/>
</dbReference>
<accession>A0ABU0IU28</accession>
<keyword evidence="6" id="KW-1185">Reference proteome</keyword>
<keyword evidence="2" id="KW-0186">Copper</keyword>
<evidence type="ECO:0000256" key="2">
    <source>
        <dbReference type="ARBA" id="ARBA00023008"/>
    </source>
</evidence>
<name>A0ABU0IU28_9CAUL</name>
<dbReference type="InterPro" id="IPR050316">
    <property type="entry name" value="Tyrosinase/Hemocyanin"/>
</dbReference>
<sequence length="437" mass="47810">MSFDRRALLGGLSALSFSVGGLSAGLAEAATPNPSLPTTVTAPRPRRFRKPISSLNRRDPDIAAYRTAIPLMKASGYWDAQIALHSNMNHRHHGSWRFLPWHRLQLVWFERQVARLSGKADFSMPYWDWDDDRVPDLFYDDPVFQAPGREAGRGESIRGFLANTGQRFTGRITDNFATFFGRPRAGTVQASRYYSGSCEWSGHNMIHGFVGGDMGRLDRSPNDPLFWMHHANIDRIWSVWNARQSAGVYPLAWRNESLGGFIDTLGRPVPSALASTTLDTATFGYAYPVDTTPPVVFLAAPTQAVTRVKDYAWAMKRVDAFTGVIDISPAIAAGLSATAVGYVEATPDPTATSLVNLVATAKNDGRELFRDTINMVGMGHVMGSQGHRVTLDSVWGARNTGGIRLTATAAPLSGRKAGESPAYLDTFIVDARVKFAG</sequence>
<gene>
    <name evidence="5" type="ORF">QO010_003302</name>
</gene>
<protein>
    <recommendedName>
        <fullName evidence="4">Tyrosinase copper-binding domain-containing protein</fullName>
    </recommendedName>
</protein>
<dbReference type="PANTHER" id="PTHR11474">
    <property type="entry name" value="TYROSINASE FAMILY MEMBER"/>
    <property type="match status" value="1"/>
</dbReference>
<dbReference type="InterPro" id="IPR008922">
    <property type="entry name" value="Di-copper_centre_dom_sf"/>
</dbReference>